<dbReference type="RefSeq" id="WP_271122546.1">
    <property type="nucleotide sequence ID" value="NZ_JALHAN010000062.1"/>
</dbReference>
<feature type="transmembrane region" description="Helical" evidence="10">
    <location>
        <begin position="6"/>
        <end position="29"/>
    </location>
</feature>
<dbReference type="Pfam" id="PF00563">
    <property type="entry name" value="EAL"/>
    <property type="match status" value="1"/>
</dbReference>
<dbReference type="AlphaFoldDB" id="A0A9X3AMS8"/>
<evidence type="ECO:0000313" key="12">
    <source>
        <dbReference type="EMBL" id="MCT4701722.1"/>
    </source>
</evidence>
<protein>
    <recommendedName>
        <fullName evidence="2">cyclic-guanylate-specific phosphodiesterase</fullName>
        <ecNumber evidence="2">3.1.4.52</ecNumber>
    </recommendedName>
</protein>
<dbReference type="InterPro" id="IPR024744">
    <property type="entry name" value="CSS-motif_dom"/>
</dbReference>
<sequence>MANRKVVGLVNGVLIVAVLIPILLSIYLAHRKAEQAFHDELSQFASRAIIRSDRVIEHATRAIDEINQLSDGSCSYAHRQAMRRVGLNHRYVQEILFQRDGHILCSSLEEFSRGVNIGRPDRTGKEGYSAWYSFTTELGFKRSMIYIGKASHIAAIDPLSFIDVIPVSGHPINIAMIGLNSGLTIATNSPQNGDAWKDPLANGVNEFQYQDSAYVIRRENNLGLAMIAWAPLAPLNKVWYQQLLIWLPIGIGASLAAGFYITRLLRRLQSPRSRLADAIKNDDFTVMYQPIVDLQSGKSVGAEILLRWAQPDGTYLSPDIFVPLAEETGLITPITEQVIGKLFTELGDWLHKHPDQHISINLAPRDVRNLHILNVIRPWLVRYFIKPEQIAFEITERGFADPKITAPVIERFRKAGHPVYIDDFGTGYSSLSYLHNLHVDVLKIDKSFVEALEYKKVTPYIIKMAKTLNIAMVAEGVETAGQAAWLRKHGVQYGQGWLYSKALPKQELIEWIARNNAQR</sequence>
<keyword evidence="5 10" id="KW-0812">Transmembrane</keyword>
<dbReference type="InterPro" id="IPR001633">
    <property type="entry name" value="EAL_dom"/>
</dbReference>
<keyword evidence="6" id="KW-0378">Hydrolase</keyword>
<comment type="subcellular location">
    <subcellularLocation>
        <location evidence="1">Cell membrane</location>
        <topology evidence="1">Multi-pass membrane protein</topology>
    </subcellularLocation>
</comment>
<reference evidence="12" key="1">
    <citation type="submission" date="2022-03" db="EMBL/GenBank/DDBJ databases">
        <title>Proposal of a novel genus Dryocolo and two novel species.</title>
        <authorList>
            <person name="Maddock D.W."/>
            <person name="Brady C.L."/>
            <person name="Denman S."/>
            <person name="Arnold D."/>
        </authorList>
    </citation>
    <scope>NUCLEOTIDE SEQUENCE</scope>
    <source>
        <strain evidence="12">H6W4</strain>
    </source>
</reference>
<keyword evidence="7 10" id="KW-1133">Transmembrane helix</keyword>
<keyword evidence="13" id="KW-1185">Reference proteome</keyword>
<organism evidence="12 13">
    <name type="scientific">Dryocola boscaweniae</name>
    <dbReference type="NCBI Taxonomy" id="2925397"/>
    <lineage>
        <taxon>Bacteria</taxon>
        <taxon>Pseudomonadati</taxon>
        <taxon>Pseudomonadota</taxon>
        <taxon>Gammaproteobacteria</taxon>
        <taxon>Enterobacterales</taxon>
        <taxon>Enterobacteriaceae</taxon>
        <taxon>Dryocola</taxon>
    </lineage>
</organism>
<evidence type="ECO:0000256" key="10">
    <source>
        <dbReference type="SAM" id="Phobius"/>
    </source>
</evidence>
<dbReference type="InterPro" id="IPR035919">
    <property type="entry name" value="EAL_sf"/>
</dbReference>
<dbReference type="GO" id="GO:0005886">
    <property type="term" value="C:plasma membrane"/>
    <property type="evidence" value="ECO:0007669"/>
    <property type="project" value="UniProtKB-SubCell"/>
</dbReference>
<dbReference type="SUPFAM" id="SSF141868">
    <property type="entry name" value="EAL domain-like"/>
    <property type="match status" value="1"/>
</dbReference>
<dbReference type="Pfam" id="PF12792">
    <property type="entry name" value="CSS-motif"/>
    <property type="match status" value="1"/>
</dbReference>
<accession>A0A9X3AMS8</accession>
<dbReference type="CDD" id="cd01948">
    <property type="entry name" value="EAL"/>
    <property type="match status" value="1"/>
</dbReference>
<feature type="domain" description="EAL" evidence="11">
    <location>
        <begin position="268"/>
        <end position="516"/>
    </location>
</feature>
<evidence type="ECO:0000256" key="6">
    <source>
        <dbReference type="ARBA" id="ARBA00022801"/>
    </source>
</evidence>
<evidence type="ECO:0000313" key="13">
    <source>
        <dbReference type="Proteomes" id="UP001150641"/>
    </source>
</evidence>
<dbReference type="GO" id="GO:0071111">
    <property type="term" value="F:cyclic-guanylate-specific phosphodiesterase activity"/>
    <property type="evidence" value="ECO:0007669"/>
    <property type="project" value="UniProtKB-EC"/>
</dbReference>
<evidence type="ECO:0000256" key="5">
    <source>
        <dbReference type="ARBA" id="ARBA00022692"/>
    </source>
</evidence>
<evidence type="ECO:0000256" key="1">
    <source>
        <dbReference type="ARBA" id="ARBA00004651"/>
    </source>
</evidence>
<evidence type="ECO:0000256" key="7">
    <source>
        <dbReference type="ARBA" id="ARBA00022989"/>
    </source>
</evidence>
<evidence type="ECO:0000259" key="11">
    <source>
        <dbReference type="PROSITE" id="PS50883"/>
    </source>
</evidence>
<comment type="catalytic activity">
    <reaction evidence="9">
        <text>3',3'-c-di-GMP + H2O = 5'-phosphoguanylyl(3'-&gt;5')guanosine + H(+)</text>
        <dbReference type="Rhea" id="RHEA:24902"/>
        <dbReference type="ChEBI" id="CHEBI:15377"/>
        <dbReference type="ChEBI" id="CHEBI:15378"/>
        <dbReference type="ChEBI" id="CHEBI:58754"/>
        <dbReference type="ChEBI" id="CHEBI:58805"/>
        <dbReference type="EC" id="3.1.4.52"/>
    </reaction>
</comment>
<dbReference type="PANTHER" id="PTHR33121:SF81">
    <property type="entry name" value="CYCLIC DI-GMP PHOSPHODIESTERASE PDEB-RELATED"/>
    <property type="match status" value="1"/>
</dbReference>
<keyword evidence="8 10" id="KW-0472">Membrane</keyword>
<comment type="caution">
    <text evidence="12">The sequence shown here is derived from an EMBL/GenBank/DDBJ whole genome shotgun (WGS) entry which is preliminary data.</text>
</comment>
<gene>
    <name evidence="12" type="ORF">MUA00_07875</name>
</gene>
<evidence type="ECO:0000256" key="8">
    <source>
        <dbReference type="ARBA" id="ARBA00023136"/>
    </source>
</evidence>
<dbReference type="PROSITE" id="PS50883">
    <property type="entry name" value="EAL"/>
    <property type="match status" value="1"/>
</dbReference>
<dbReference type="Gene3D" id="3.20.20.450">
    <property type="entry name" value="EAL domain"/>
    <property type="match status" value="1"/>
</dbReference>
<evidence type="ECO:0000256" key="4">
    <source>
        <dbReference type="ARBA" id="ARBA00022636"/>
    </source>
</evidence>
<feature type="transmembrane region" description="Helical" evidence="10">
    <location>
        <begin position="245"/>
        <end position="265"/>
    </location>
</feature>
<dbReference type="EC" id="3.1.4.52" evidence="2"/>
<dbReference type="InterPro" id="IPR050706">
    <property type="entry name" value="Cyclic-di-GMP_PDE-like"/>
</dbReference>
<dbReference type="EMBL" id="JALHAP010000075">
    <property type="protein sequence ID" value="MCT4701722.1"/>
    <property type="molecule type" value="Genomic_DNA"/>
</dbReference>
<keyword evidence="3" id="KW-1003">Cell membrane</keyword>
<evidence type="ECO:0000256" key="2">
    <source>
        <dbReference type="ARBA" id="ARBA00012282"/>
    </source>
</evidence>
<dbReference type="Proteomes" id="UP001150641">
    <property type="component" value="Unassembled WGS sequence"/>
</dbReference>
<keyword evidence="4" id="KW-0973">c-di-GMP</keyword>
<dbReference type="PANTHER" id="PTHR33121">
    <property type="entry name" value="CYCLIC DI-GMP PHOSPHODIESTERASE PDEF"/>
    <property type="match status" value="1"/>
</dbReference>
<evidence type="ECO:0000256" key="9">
    <source>
        <dbReference type="ARBA" id="ARBA00034290"/>
    </source>
</evidence>
<proteinExistence type="predicted"/>
<dbReference type="SMART" id="SM00052">
    <property type="entry name" value="EAL"/>
    <property type="match status" value="1"/>
</dbReference>
<evidence type="ECO:0000256" key="3">
    <source>
        <dbReference type="ARBA" id="ARBA00022475"/>
    </source>
</evidence>
<name>A0A9X3AMS8_9ENTR</name>